<dbReference type="InterPro" id="IPR006133">
    <property type="entry name" value="DNA-dir_DNA_pol_B_exonuc"/>
</dbReference>
<protein>
    <recommendedName>
        <fullName evidence="7">DNA polymerase</fullName>
        <ecNumber evidence="7">2.7.7.7</ecNumber>
    </recommendedName>
</protein>
<dbReference type="FunFam" id="1.10.132.60:FF:000008">
    <property type="entry name" value="DNA polymerase"/>
    <property type="match status" value="1"/>
</dbReference>
<dbReference type="Gene3D" id="1.10.132.60">
    <property type="entry name" value="DNA polymerase family B, C-terminal domain"/>
    <property type="match status" value="1"/>
</dbReference>
<proteinExistence type="inferred from homology"/>
<comment type="catalytic activity">
    <reaction evidence="6 7">
        <text>DNA(n) + a 2'-deoxyribonucleoside 5'-triphosphate = DNA(n+1) + diphosphate</text>
        <dbReference type="Rhea" id="RHEA:22508"/>
        <dbReference type="Rhea" id="RHEA-COMP:17339"/>
        <dbReference type="Rhea" id="RHEA-COMP:17340"/>
        <dbReference type="ChEBI" id="CHEBI:33019"/>
        <dbReference type="ChEBI" id="CHEBI:61560"/>
        <dbReference type="ChEBI" id="CHEBI:173112"/>
        <dbReference type="EC" id="2.7.7.7"/>
    </reaction>
</comment>
<dbReference type="SUPFAM" id="SSF56672">
    <property type="entry name" value="DNA/RNA polymerases"/>
    <property type="match status" value="1"/>
</dbReference>
<keyword evidence="11" id="KW-1185">Reference proteome</keyword>
<dbReference type="GO" id="GO:0003677">
    <property type="term" value="F:DNA binding"/>
    <property type="evidence" value="ECO:0007669"/>
    <property type="project" value="UniProtKB-KW"/>
</dbReference>
<dbReference type="PANTHER" id="PTHR10322">
    <property type="entry name" value="DNA POLYMERASE CATALYTIC SUBUNIT"/>
    <property type="match status" value="1"/>
</dbReference>
<evidence type="ECO:0000313" key="11">
    <source>
        <dbReference type="Proteomes" id="UP000243073"/>
    </source>
</evidence>
<dbReference type="PRINTS" id="PR00106">
    <property type="entry name" value="DNAPOLB"/>
</dbReference>
<feature type="domain" description="DNA-directed DNA polymerase family B multifunctional" evidence="8">
    <location>
        <begin position="379"/>
        <end position="753"/>
    </location>
</feature>
<dbReference type="Pfam" id="PF21474">
    <property type="entry name" value="DNApolII_N"/>
    <property type="match status" value="1"/>
</dbReference>
<organism evidence="10 11">
    <name type="scientific">Oceanisphaera psychrotolerans</name>
    <dbReference type="NCBI Taxonomy" id="1414654"/>
    <lineage>
        <taxon>Bacteria</taxon>
        <taxon>Pseudomonadati</taxon>
        <taxon>Pseudomonadota</taxon>
        <taxon>Gammaproteobacteria</taxon>
        <taxon>Aeromonadales</taxon>
        <taxon>Aeromonadaceae</taxon>
        <taxon>Oceanisphaera</taxon>
    </lineage>
</organism>
<dbReference type="Proteomes" id="UP000243073">
    <property type="component" value="Unassembled WGS sequence"/>
</dbReference>
<dbReference type="STRING" id="1414654.BFR47_01885"/>
<gene>
    <name evidence="10" type="ORF">BFR47_01885</name>
</gene>
<dbReference type="EC" id="2.7.7.7" evidence="7"/>
<dbReference type="InterPro" id="IPR012337">
    <property type="entry name" value="RNaseH-like_sf"/>
</dbReference>
<accession>A0A1J4QDD0</accession>
<evidence type="ECO:0000259" key="9">
    <source>
        <dbReference type="Pfam" id="PF03104"/>
    </source>
</evidence>
<dbReference type="Pfam" id="PF00136">
    <property type="entry name" value="DNA_pol_B"/>
    <property type="match status" value="1"/>
</dbReference>
<dbReference type="NCBIfam" id="NF004421">
    <property type="entry name" value="PRK05762.1-2"/>
    <property type="match status" value="1"/>
</dbReference>
<dbReference type="CDD" id="cd05784">
    <property type="entry name" value="DNA_polB_II_exo"/>
    <property type="match status" value="1"/>
</dbReference>
<dbReference type="InterPro" id="IPR036397">
    <property type="entry name" value="RNaseH_sf"/>
</dbReference>
<dbReference type="GO" id="GO:0008296">
    <property type="term" value="F:3'-5'-DNA exonuclease activity"/>
    <property type="evidence" value="ECO:0007669"/>
    <property type="project" value="TreeGrafter"/>
</dbReference>
<dbReference type="PROSITE" id="PS00116">
    <property type="entry name" value="DNA_POLYMERASE_B"/>
    <property type="match status" value="1"/>
</dbReference>
<dbReference type="OrthoDB" id="5807460at2"/>
<dbReference type="InterPro" id="IPR006134">
    <property type="entry name" value="DNA-dir_DNA_pol_B_multi_dom"/>
</dbReference>
<dbReference type="PANTHER" id="PTHR10322:SF23">
    <property type="entry name" value="DNA POLYMERASE DELTA CATALYTIC SUBUNIT"/>
    <property type="match status" value="1"/>
</dbReference>
<dbReference type="Pfam" id="PF03104">
    <property type="entry name" value="DNA_pol_B_exo1"/>
    <property type="match status" value="1"/>
</dbReference>
<reference evidence="10 11" key="1">
    <citation type="submission" date="2016-07" db="EMBL/GenBank/DDBJ databases">
        <title>Draft Genome Sequence of Oceanisphaera psychrotolerans, isolated from coastal sediment samples.</title>
        <authorList>
            <person name="Zhuo S."/>
            <person name="Ruan Z."/>
        </authorList>
    </citation>
    <scope>NUCLEOTIDE SEQUENCE [LARGE SCALE GENOMIC DNA]</scope>
    <source>
        <strain evidence="10 11">LAM-WHM-ZC</strain>
    </source>
</reference>
<dbReference type="SMART" id="SM00486">
    <property type="entry name" value="POLBc"/>
    <property type="match status" value="1"/>
</dbReference>
<evidence type="ECO:0000256" key="7">
    <source>
        <dbReference type="RuleBase" id="RU000442"/>
    </source>
</evidence>
<dbReference type="SUPFAM" id="SSF53098">
    <property type="entry name" value="Ribonuclease H-like"/>
    <property type="match status" value="1"/>
</dbReference>
<dbReference type="RefSeq" id="WP_071472721.1">
    <property type="nucleotide sequence ID" value="NZ_MDKE01000022.1"/>
</dbReference>
<evidence type="ECO:0000256" key="1">
    <source>
        <dbReference type="ARBA" id="ARBA00005755"/>
    </source>
</evidence>
<dbReference type="InterPro" id="IPR006172">
    <property type="entry name" value="DNA-dir_DNA_pol_B"/>
</dbReference>
<dbReference type="Gene3D" id="3.30.420.10">
    <property type="entry name" value="Ribonuclease H-like superfamily/Ribonuclease H"/>
    <property type="match status" value="1"/>
</dbReference>
<feature type="domain" description="DNA-directed DNA polymerase family B exonuclease" evidence="9">
    <location>
        <begin position="194"/>
        <end position="297"/>
    </location>
</feature>
<keyword evidence="5 7" id="KW-0238">DNA-binding</keyword>
<keyword evidence="7" id="KW-0235">DNA replication</keyword>
<evidence type="ECO:0000256" key="5">
    <source>
        <dbReference type="ARBA" id="ARBA00023125"/>
    </source>
</evidence>
<dbReference type="GO" id="GO:0003887">
    <property type="term" value="F:DNA-directed DNA polymerase activity"/>
    <property type="evidence" value="ECO:0007669"/>
    <property type="project" value="UniProtKB-KW"/>
</dbReference>
<dbReference type="InterPro" id="IPR023211">
    <property type="entry name" value="DNA_pol_palm_dom_sf"/>
</dbReference>
<keyword evidence="4 7" id="KW-0239">DNA-directed DNA polymerase</keyword>
<evidence type="ECO:0000313" key="10">
    <source>
        <dbReference type="EMBL" id="OIN09053.1"/>
    </source>
</evidence>
<dbReference type="Gene3D" id="2.40.50.590">
    <property type="match status" value="2"/>
</dbReference>
<keyword evidence="2 7" id="KW-0808">Transferase</keyword>
<dbReference type="InterPro" id="IPR042087">
    <property type="entry name" value="DNA_pol_B_thumb"/>
</dbReference>
<dbReference type="InterPro" id="IPR017964">
    <property type="entry name" value="DNA-dir_DNA_pol_B_CS"/>
</dbReference>
<dbReference type="EMBL" id="MDKE01000022">
    <property type="protein sequence ID" value="OIN09053.1"/>
    <property type="molecule type" value="Genomic_DNA"/>
</dbReference>
<comment type="caution">
    <text evidence="10">The sequence shown here is derived from an EMBL/GenBank/DDBJ whole genome shotgun (WGS) entry which is preliminary data.</text>
</comment>
<evidence type="ECO:0000256" key="3">
    <source>
        <dbReference type="ARBA" id="ARBA00022695"/>
    </source>
</evidence>
<keyword evidence="3 7" id="KW-0548">Nucleotidyltransferase</keyword>
<dbReference type="GO" id="GO:0000166">
    <property type="term" value="F:nucleotide binding"/>
    <property type="evidence" value="ECO:0007669"/>
    <property type="project" value="InterPro"/>
</dbReference>
<name>A0A1J4QDD0_9GAMM</name>
<dbReference type="InterPro" id="IPR043502">
    <property type="entry name" value="DNA/RNA_pol_sf"/>
</dbReference>
<comment type="similarity">
    <text evidence="1 7">Belongs to the DNA polymerase type-B family.</text>
</comment>
<dbReference type="FunFam" id="3.90.1600.10:FF:000030">
    <property type="entry name" value="DNA polymerase II"/>
    <property type="match status" value="1"/>
</dbReference>
<dbReference type="InterPro" id="IPR050240">
    <property type="entry name" value="DNA_pol_type-B"/>
</dbReference>
<evidence type="ECO:0000256" key="4">
    <source>
        <dbReference type="ARBA" id="ARBA00022932"/>
    </source>
</evidence>
<sequence>MTDIEQGFILTRHSRDRAGSTEIIYWLCTAQGPVRLLLSGERPLLMVPTERREAVLETLAQAGIEAQWADPGLHTLEHQPVAVLYFTTIADHRAAAERLRRDGIGVFEDDLRLHERFLLSRFIRGSVAFIGQPSAAVGYRQFNQVRLKPGDWSPCFRVLSLDIECSARGELYSIGLYGETLARVLMIGSPEPADTDVRWVADEPALLRALEEELNGQDPDIIIGWNLVGFDFRLLLQRAALHGLRLRLGRGGEAAFLRESTHTGQVFLTLPGRVAIDGIEALKTACYQFDSFSLEAVSRQLLGRGKQTEDVEHRLAAITRDFRHNKPKLAAYNLEDCRLVWDIFEHTRLLDFLRLRSQLTGLELDRVGGSVAAFTQVYLPHLHRAGFVAPNLPAGGGLASPGGYVMDSRPGLYRHVLVLDFKSLYPAIIRTFRIDPLGLVLGLKEDDAIPGFRGAQFSRQQHFLPAIIERLWQERDQAKRERDAPRSQAIKILMNSFYGVLGSGGCRFYDTRLASSITLRGHEIMQQTARWIEDEGHEVIYGDTDSVFVLLTGHHDESTASQEGQRLAALMTGQWRQRLATELRLDSCLELQFERYYARFLMPTIRGQEQGSKKRYAGLSISNGVNELVFKGLETVRSDWTPLAQAFQTELYRLVFDDRDPSDFVRQTLAQTLAGERDAELVYRKRLRRPLAQYVKSQPPQVRAARLADEHNARRGVPLRYQQKGVIRYLITVNGPEPVEYRHSAIDYQHYVDRQLKPVADAILPFAGLSFDALIGQQLGLF</sequence>
<dbReference type="GO" id="GO:0009432">
    <property type="term" value="P:SOS response"/>
    <property type="evidence" value="ECO:0007669"/>
    <property type="project" value="TreeGrafter"/>
</dbReference>
<dbReference type="Gene3D" id="3.90.1600.10">
    <property type="entry name" value="Palm domain of DNA polymerase"/>
    <property type="match status" value="2"/>
</dbReference>
<dbReference type="AlphaFoldDB" id="A0A1J4QDD0"/>
<evidence type="ECO:0000256" key="2">
    <source>
        <dbReference type="ARBA" id="ARBA00022679"/>
    </source>
</evidence>
<evidence type="ECO:0000259" key="8">
    <source>
        <dbReference type="Pfam" id="PF00136"/>
    </source>
</evidence>
<dbReference type="CDD" id="cd05537">
    <property type="entry name" value="POLBc_Pol_II"/>
    <property type="match status" value="1"/>
</dbReference>
<dbReference type="GO" id="GO:0045004">
    <property type="term" value="P:DNA replication proofreading"/>
    <property type="evidence" value="ECO:0007669"/>
    <property type="project" value="TreeGrafter"/>
</dbReference>
<evidence type="ECO:0000256" key="6">
    <source>
        <dbReference type="ARBA" id="ARBA00049244"/>
    </source>
</evidence>